<dbReference type="EMBL" id="JBJXBP010000001">
    <property type="protein sequence ID" value="KAL3849880.1"/>
    <property type="molecule type" value="Genomic_DNA"/>
</dbReference>
<dbReference type="PANTHER" id="PTHR48476">
    <property type="entry name" value="SHORT-CHAIN DEHYDROGENASE TIC 32, CHLOROPLASTIC-LIKE"/>
    <property type="match status" value="1"/>
</dbReference>
<keyword evidence="3" id="KW-1185">Reference proteome</keyword>
<evidence type="ECO:0000313" key="3">
    <source>
        <dbReference type="Proteomes" id="UP001634393"/>
    </source>
</evidence>
<sequence>MSLIYTPIWFSTILPILQYMVLNFVPMMKATIRYLAGIAGPSGYGSKTTADQVVEDSLRSMPRPSAPHLTAIVTGATSGLGAEIARVLAKNGVRVIIPALYRELGKAEELKENLVKEYQEAEIIISEMDLCSFASIQRFCSDFLSLGLPLHILINNAGIMSNKLKFSEDNIEQTFATNYIGHFLLTEMLLEKIMETASESGKEGRIVNVSSVAHKWVDAKNFSFDKLLNPESYNQHRAYAQSKLATLLHAKELARQFKARKANVTINAVHPGAIKTGIFKDINGITADFLYIMTIKFLKSTSQGAATTCYVALSPMTTGLSGKYFADCNETQCSSLANDETEARKLWNQTHAFIQSRLLQPLGQHDTNLS</sequence>
<comment type="caution">
    <text evidence="2">The sequence shown here is derived from an EMBL/GenBank/DDBJ whole genome shotgun (WGS) entry which is preliminary data.</text>
</comment>
<evidence type="ECO:0000313" key="2">
    <source>
        <dbReference type="EMBL" id="KAL3849880.1"/>
    </source>
</evidence>
<dbReference type="InterPro" id="IPR036291">
    <property type="entry name" value="NAD(P)-bd_dom_sf"/>
</dbReference>
<dbReference type="PANTHER" id="PTHR48476:SF1">
    <property type="entry name" value="SHORT-CHAIN DEHYDROGENASE TIC 32, CHLOROPLASTIC-LIKE"/>
    <property type="match status" value="1"/>
</dbReference>
<accession>A0ABD3UNM9</accession>
<dbReference type="InterPro" id="IPR055280">
    <property type="entry name" value="TIC32"/>
</dbReference>
<comment type="similarity">
    <text evidence="1">Belongs to the short-chain dehydrogenases/reductases (SDR) family.</text>
</comment>
<dbReference type="Pfam" id="PF00106">
    <property type="entry name" value="adh_short"/>
    <property type="match status" value="1"/>
</dbReference>
<dbReference type="CDD" id="cd05327">
    <property type="entry name" value="retinol-DH_like_SDR_c_like"/>
    <property type="match status" value="1"/>
</dbReference>
<proteinExistence type="inferred from homology"/>
<name>A0ABD3UNM9_9LAMI</name>
<dbReference type="AlphaFoldDB" id="A0ABD3UNM9"/>
<dbReference type="PRINTS" id="PR00081">
    <property type="entry name" value="GDHRDH"/>
</dbReference>
<dbReference type="InterPro" id="IPR002347">
    <property type="entry name" value="SDR_fam"/>
</dbReference>
<dbReference type="PRINTS" id="PR00080">
    <property type="entry name" value="SDRFAMILY"/>
</dbReference>
<dbReference type="Proteomes" id="UP001634393">
    <property type="component" value="Unassembled WGS sequence"/>
</dbReference>
<reference evidence="2 3" key="1">
    <citation type="submission" date="2024-12" db="EMBL/GenBank/DDBJ databases">
        <title>The unique morphological basis and parallel evolutionary history of personate flowers in Penstemon.</title>
        <authorList>
            <person name="Depatie T.H."/>
            <person name="Wessinger C.A."/>
        </authorList>
    </citation>
    <scope>NUCLEOTIDE SEQUENCE [LARGE SCALE GENOMIC DNA]</scope>
    <source>
        <strain evidence="2">WTNN_2</strain>
        <tissue evidence="2">Leaf</tissue>
    </source>
</reference>
<dbReference type="SUPFAM" id="SSF51735">
    <property type="entry name" value="NAD(P)-binding Rossmann-fold domains"/>
    <property type="match status" value="1"/>
</dbReference>
<protein>
    <submittedName>
        <fullName evidence="2">Uncharacterized protein</fullName>
    </submittedName>
</protein>
<evidence type="ECO:0000256" key="1">
    <source>
        <dbReference type="RuleBase" id="RU000363"/>
    </source>
</evidence>
<gene>
    <name evidence="2" type="ORF">ACJIZ3_011762</name>
</gene>
<dbReference type="Gene3D" id="3.40.50.720">
    <property type="entry name" value="NAD(P)-binding Rossmann-like Domain"/>
    <property type="match status" value="1"/>
</dbReference>
<organism evidence="2 3">
    <name type="scientific">Penstemon smallii</name>
    <dbReference type="NCBI Taxonomy" id="265156"/>
    <lineage>
        <taxon>Eukaryota</taxon>
        <taxon>Viridiplantae</taxon>
        <taxon>Streptophyta</taxon>
        <taxon>Embryophyta</taxon>
        <taxon>Tracheophyta</taxon>
        <taxon>Spermatophyta</taxon>
        <taxon>Magnoliopsida</taxon>
        <taxon>eudicotyledons</taxon>
        <taxon>Gunneridae</taxon>
        <taxon>Pentapetalae</taxon>
        <taxon>asterids</taxon>
        <taxon>lamiids</taxon>
        <taxon>Lamiales</taxon>
        <taxon>Plantaginaceae</taxon>
        <taxon>Cheloneae</taxon>
        <taxon>Penstemon</taxon>
    </lineage>
</organism>